<keyword evidence="8 9" id="KW-0807">Transducer</keyword>
<gene>
    <name evidence="12" type="ORF">C0Q70_02720</name>
</gene>
<reference evidence="12 13" key="1">
    <citation type="submission" date="2018-04" db="EMBL/GenBank/DDBJ databases">
        <title>The genome of golden apple snail Pomacea canaliculata provides insight into stress tolerance and invasive adaptation.</title>
        <authorList>
            <person name="Liu C."/>
            <person name="Liu B."/>
            <person name="Ren Y."/>
            <person name="Zhang Y."/>
            <person name="Wang H."/>
            <person name="Li S."/>
            <person name="Jiang F."/>
            <person name="Yin L."/>
            <person name="Zhang G."/>
            <person name="Qian W."/>
            <person name="Fan W."/>
        </authorList>
    </citation>
    <scope>NUCLEOTIDE SEQUENCE [LARGE SCALE GENOMIC DNA]</scope>
    <source>
        <strain evidence="12">SZHN2017</strain>
        <tissue evidence="12">Muscle</tissue>
    </source>
</reference>
<keyword evidence="6 10" id="KW-0472">Membrane</keyword>
<evidence type="ECO:0000313" key="12">
    <source>
        <dbReference type="EMBL" id="PVD35757.1"/>
    </source>
</evidence>
<evidence type="ECO:0000256" key="1">
    <source>
        <dbReference type="ARBA" id="ARBA00004651"/>
    </source>
</evidence>
<evidence type="ECO:0000256" key="7">
    <source>
        <dbReference type="ARBA" id="ARBA00023170"/>
    </source>
</evidence>
<dbReference type="SUPFAM" id="SSF81321">
    <property type="entry name" value="Family A G protein-coupled receptor-like"/>
    <property type="match status" value="1"/>
</dbReference>
<feature type="transmembrane region" description="Helical" evidence="10">
    <location>
        <begin position="22"/>
        <end position="43"/>
    </location>
</feature>
<dbReference type="Pfam" id="PF00001">
    <property type="entry name" value="7tm_1"/>
    <property type="match status" value="1"/>
</dbReference>
<dbReference type="InterPro" id="IPR017452">
    <property type="entry name" value="GPCR_Rhodpsn_7TM"/>
</dbReference>
<feature type="domain" description="G-protein coupled receptors family 1 profile" evidence="11">
    <location>
        <begin position="1"/>
        <end position="225"/>
    </location>
</feature>
<organism evidence="12 13">
    <name type="scientific">Pomacea canaliculata</name>
    <name type="common">Golden apple snail</name>
    <dbReference type="NCBI Taxonomy" id="400727"/>
    <lineage>
        <taxon>Eukaryota</taxon>
        <taxon>Metazoa</taxon>
        <taxon>Spiralia</taxon>
        <taxon>Lophotrochozoa</taxon>
        <taxon>Mollusca</taxon>
        <taxon>Gastropoda</taxon>
        <taxon>Caenogastropoda</taxon>
        <taxon>Architaenioglossa</taxon>
        <taxon>Ampullarioidea</taxon>
        <taxon>Ampullariidae</taxon>
        <taxon>Pomacea</taxon>
    </lineage>
</organism>
<evidence type="ECO:0000256" key="10">
    <source>
        <dbReference type="SAM" id="Phobius"/>
    </source>
</evidence>
<keyword evidence="4 10" id="KW-1133">Transmembrane helix</keyword>
<dbReference type="PROSITE" id="PS50262">
    <property type="entry name" value="G_PROTEIN_RECEP_F1_2"/>
    <property type="match status" value="1"/>
</dbReference>
<accession>A0A2T7PQW3</accession>
<dbReference type="GO" id="GO:0004930">
    <property type="term" value="F:G protein-coupled receptor activity"/>
    <property type="evidence" value="ECO:0007669"/>
    <property type="project" value="UniProtKB-KW"/>
</dbReference>
<evidence type="ECO:0000256" key="6">
    <source>
        <dbReference type="ARBA" id="ARBA00023136"/>
    </source>
</evidence>
<dbReference type="STRING" id="400727.A0A2T7PQW3"/>
<evidence type="ECO:0000256" key="8">
    <source>
        <dbReference type="ARBA" id="ARBA00023224"/>
    </source>
</evidence>
<proteinExistence type="inferred from homology"/>
<dbReference type="Proteomes" id="UP000245119">
    <property type="component" value="Linkage Group LG2"/>
</dbReference>
<evidence type="ECO:0000256" key="3">
    <source>
        <dbReference type="ARBA" id="ARBA00022692"/>
    </source>
</evidence>
<comment type="similarity">
    <text evidence="9">Belongs to the G-protein coupled receptor 1 family.</text>
</comment>
<dbReference type="EMBL" id="PZQS01000002">
    <property type="protein sequence ID" value="PVD35757.1"/>
    <property type="molecule type" value="Genomic_DNA"/>
</dbReference>
<keyword evidence="5 9" id="KW-0297">G-protein coupled receptor</keyword>
<dbReference type="PROSITE" id="PS00237">
    <property type="entry name" value="G_PROTEIN_RECEP_F1_1"/>
    <property type="match status" value="1"/>
</dbReference>
<name>A0A2T7PQW3_POMCA</name>
<feature type="transmembrane region" description="Helical" evidence="10">
    <location>
        <begin position="172"/>
        <end position="196"/>
    </location>
</feature>
<dbReference type="InterPro" id="IPR050569">
    <property type="entry name" value="TAAR"/>
</dbReference>
<dbReference type="OMA" id="ICYIPTS"/>
<feature type="transmembrane region" description="Helical" evidence="10">
    <location>
        <begin position="106"/>
        <end position="138"/>
    </location>
</feature>
<evidence type="ECO:0000256" key="9">
    <source>
        <dbReference type="RuleBase" id="RU000688"/>
    </source>
</evidence>
<dbReference type="PANTHER" id="PTHR24249">
    <property type="entry name" value="HISTAMINE RECEPTOR-RELATED G-PROTEIN COUPLED RECEPTOR"/>
    <property type="match status" value="1"/>
</dbReference>
<keyword evidence="7 9" id="KW-0675">Receptor</keyword>
<keyword evidence="13" id="KW-1185">Reference proteome</keyword>
<evidence type="ECO:0000256" key="5">
    <source>
        <dbReference type="ARBA" id="ARBA00023040"/>
    </source>
</evidence>
<evidence type="ECO:0000256" key="2">
    <source>
        <dbReference type="ARBA" id="ARBA00022475"/>
    </source>
</evidence>
<keyword evidence="2" id="KW-1003">Cell membrane</keyword>
<dbReference type="AlphaFoldDB" id="A0A2T7PQW3"/>
<evidence type="ECO:0000256" key="4">
    <source>
        <dbReference type="ARBA" id="ARBA00022989"/>
    </source>
</evidence>
<sequence>MAGPMGLFLELGLFICPELCRLGYAFMLTLCVVSINHLLFVSVDRFLLIATPLRYITLVTQKRAFVFIGVCWGYSMAVSFIFMFAMEPKPDLDPDERFPMCRAEKLFPLWFITYLTILHFLLPFIIMVVLYTAIFVMARRQQQAIKSSFRLNGVNAEGMSVGHRAKLRAARLLALPCGYFHLSWGPWFITILWAVANGNIVDPHYVERLVQALAILNSFGNPGLVRRQSAVTRARHAGQTVWFVQKGFLFGRKRNKCILETAALVCRQPTLTTSTV</sequence>
<protein>
    <recommendedName>
        <fullName evidence="11">G-protein coupled receptors family 1 profile domain-containing protein</fullName>
    </recommendedName>
</protein>
<comment type="subcellular location">
    <subcellularLocation>
        <location evidence="1">Cell membrane</location>
        <topology evidence="1">Multi-pass membrane protein</topology>
    </subcellularLocation>
</comment>
<dbReference type="GO" id="GO:0005886">
    <property type="term" value="C:plasma membrane"/>
    <property type="evidence" value="ECO:0007669"/>
    <property type="project" value="UniProtKB-SubCell"/>
</dbReference>
<feature type="transmembrane region" description="Helical" evidence="10">
    <location>
        <begin position="64"/>
        <end position="86"/>
    </location>
</feature>
<evidence type="ECO:0000259" key="11">
    <source>
        <dbReference type="PROSITE" id="PS50262"/>
    </source>
</evidence>
<keyword evidence="3 9" id="KW-0812">Transmembrane</keyword>
<dbReference type="PRINTS" id="PR00237">
    <property type="entry name" value="GPCRRHODOPSN"/>
</dbReference>
<dbReference type="InterPro" id="IPR000276">
    <property type="entry name" value="GPCR_Rhodpsn"/>
</dbReference>
<dbReference type="Gene3D" id="1.20.1070.10">
    <property type="entry name" value="Rhodopsin 7-helix transmembrane proteins"/>
    <property type="match status" value="1"/>
</dbReference>
<dbReference type="PANTHER" id="PTHR24249:SF372">
    <property type="entry name" value="G-PROTEIN COUPLED RECEPTORS FAMILY 1 PROFILE DOMAIN-CONTAINING PROTEIN"/>
    <property type="match status" value="1"/>
</dbReference>
<evidence type="ECO:0000313" key="13">
    <source>
        <dbReference type="Proteomes" id="UP000245119"/>
    </source>
</evidence>
<comment type="caution">
    <text evidence="12">The sequence shown here is derived from an EMBL/GenBank/DDBJ whole genome shotgun (WGS) entry which is preliminary data.</text>
</comment>
<dbReference type="OrthoDB" id="6103542at2759"/>